<feature type="repeat" description="WD" evidence="3">
    <location>
        <begin position="1139"/>
        <end position="1180"/>
    </location>
</feature>
<feature type="repeat" description="WD" evidence="3">
    <location>
        <begin position="1483"/>
        <end position="1524"/>
    </location>
</feature>
<dbReference type="InterPro" id="IPR007111">
    <property type="entry name" value="NACHT_NTPase"/>
</dbReference>
<feature type="repeat" description="WD" evidence="3">
    <location>
        <begin position="1054"/>
        <end position="1095"/>
    </location>
</feature>
<dbReference type="PRINTS" id="PR00320">
    <property type="entry name" value="GPROTEINBRPT"/>
</dbReference>
<keyword evidence="1 3" id="KW-0853">WD repeat</keyword>
<feature type="repeat" description="WD" evidence="3">
    <location>
        <begin position="1311"/>
        <end position="1352"/>
    </location>
</feature>
<dbReference type="PANTHER" id="PTHR44019:SF8">
    <property type="entry name" value="POC1 CENTRIOLAR PROTEIN HOMOLOG"/>
    <property type="match status" value="1"/>
</dbReference>
<dbReference type="SUPFAM" id="SSF50998">
    <property type="entry name" value="Quinoprotein alcohol dehydrogenase-like"/>
    <property type="match status" value="1"/>
</dbReference>
<dbReference type="Pfam" id="PF00400">
    <property type="entry name" value="WD40"/>
    <property type="match status" value="14"/>
</dbReference>
<dbReference type="EMBL" id="LNZH02000207">
    <property type="protein sequence ID" value="OCB85831.1"/>
    <property type="molecule type" value="Genomic_DNA"/>
</dbReference>
<proteinExistence type="predicted"/>
<protein>
    <submittedName>
        <fullName evidence="5">WD40 repeat-like protein</fullName>
    </submittedName>
</protein>
<feature type="repeat" description="WD" evidence="3">
    <location>
        <begin position="1011"/>
        <end position="1052"/>
    </location>
</feature>
<feature type="repeat" description="WD" evidence="3">
    <location>
        <begin position="1182"/>
        <end position="1223"/>
    </location>
</feature>
<dbReference type="OrthoDB" id="163438at2759"/>
<organism evidence="5 6">
    <name type="scientific">Sanghuangporus baumii</name>
    <name type="common">Phellinus baumii</name>
    <dbReference type="NCBI Taxonomy" id="108892"/>
    <lineage>
        <taxon>Eukaryota</taxon>
        <taxon>Fungi</taxon>
        <taxon>Dikarya</taxon>
        <taxon>Basidiomycota</taxon>
        <taxon>Agaricomycotina</taxon>
        <taxon>Agaricomycetes</taxon>
        <taxon>Hymenochaetales</taxon>
        <taxon>Hymenochaetaceae</taxon>
        <taxon>Sanghuangporus</taxon>
    </lineage>
</organism>
<keyword evidence="2" id="KW-0677">Repeat</keyword>
<dbReference type="PROSITE" id="PS50294">
    <property type="entry name" value="WD_REPEATS_REGION"/>
    <property type="match status" value="14"/>
</dbReference>
<name>A0A9Q5N5P8_SANBA</name>
<accession>A0A9Q5N5P8</accession>
<feature type="repeat" description="WD" evidence="3">
    <location>
        <begin position="1225"/>
        <end position="1266"/>
    </location>
</feature>
<dbReference type="CDD" id="cd00200">
    <property type="entry name" value="WD40"/>
    <property type="match status" value="2"/>
</dbReference>
<dbReference type="InterPro" id="IPR019775">
    <property type="entry name" value="WD40_repeat_CS"/>
</dbReference>
<dbReference type="SUPFAM" id="SSF50978">
    <property type="entry name" value="WD40 repeat-like"/>
    <property type="match status" value="2"/>
</dbReference>
<feature type="repeat" description="WD" evidence="3">
    <location>
        <begin position="1397"/>
        <end position="1438"/>
    </location>
</feature>
<feature type="repeat" description="WD" evidence="3">
    <location>
        <begin position="1268"/>
        <end position="1309"/>
    </location>
</feature>
<evidence type="ECO:0000313" key="6">
    <source>
        <dbReference type="Proteomes" id="UP000757232"/>
    </source>
</evidence>
<evidence type="ECO:0000256" key="3">
    <source>
        <dbReference type="PROSITE-ProRule" id="PRU00221"/>
    </source>
</evidence>
<evidence type="ECO:0000313" key="5">
    <source>
        <dbReference type="EMBL" id="OCB85831.1"/>
    </source>
</evidence>
<dbReference type="InterPro" id="IPR036322">
    <property type="entry name" value="WD40_repeat_dom_sf"/>
</dbReference>
<comment type="caution">
    <text evidence="5">The sequence shown here is derived from an EMBL/GenBank/DDBJ whole genome shotgun (WGS) entry which is preliminary data.</text>
</comment>
<dbReference type="InterPro" id="IPR001680">
    <property type="entry name" value="WD40_rpt"/>
</dbReference>
<dbReference type="PROSITE" id="PS50082">
    <property type="entry name" value="WD_REPEATS_2"/>
    <property type="match status" value="14"/>
</dbReference>
<feature type="repeat" description="WD" evidence="3">
    <location>
        <begin position="968"/>
        <end position="1002"/>
    </location>
</feature>
<dbReference type="PANTHER" id="PTHR44019">
    <property type="entry name" value="WD REPEAT-CONTAINING PROTEIN 55"/>
    <property type="match status" value="1"/>
</dbReference>
<dbReference type="Proteomes" id="UP000757232">
    <property type="component" value="Unassembled WGS sequence"/>
</dbReference>
<dbReference type="InterPro" id="IPR056884">
    <property type="entry name" value="NPHP3-like_N"/>
</dbReference>
<evidence type="ECO:0000256" key="1">
    <source>
        <dbReference type="ARBA" id="ARBA00022574"/>
    </source>
</evidence>
<sequence length="1618" mass="178196">MFPVHESPCPILGHPGLSQAILTILTITRWKVSIAITSLTILSDIRLVIWVEDIQRDRKKGDLYIEVKINESAPDRVNIGEGGIPTSNAILPFSQSDSSSLINVSIKQVRKHSQDRLLGHVDINEDITKLLRESLPYELKRNLTRTIRSVFRREQTTSAGSIHLCLNVTDAQARARLWVDMAERRIEGIRARKDKAASADSAIGPVIQAMDQIVEIVDTIAEIHPLFDLSWKAVSALYKLVSYQFKTDAKLLDMVNKMKDAFHFSAEAHSLSDRTEKLKPTIKELLDETAECSRAVEKYASHGFVGCIGHWAEGKKMEEYAGRFVELRKKLDSVVNVNTAKGVDNIESQQLLERLMDPTKVDISKVSTRARCLEGTRKDYVDQIMSRLFTDTDADQNVVWLTGIAGAGKSTIAVTVSDACDKRGCPAAYLFFERGKDEYTSTIRAFAYRIAVLHPSIRPYVADAVKVNSNIIGSPLRTQFEKLLLEPMQATANGIERPVVIILDALDECGTSKQREDLVRLLTTDFRKLPPKVRVLVTSRPENDIMRHLSLKGHIHHMELEHTTQDSRRDVDLYIRERMMSTVEQGPPKGWEWDGVCKVLSDAADGLFIWASTAVKMVGESNNPRRKLRALLDDIKSVGGGIESLYSTLLEQSGIPWHESEARDEFTKILGVILFAKEALSGEDIEAFLGLEEDTADTVLGRLRSVLSFETGKPIRLHHASFADYLTSERSGDKAWNIDESTQKAYITERCFDVMGETLRFNMCGIESSFLRNNEIPDLQDRIKKAIPRHLDYACRFWSVHFCEIPNPKDLLEKLKTFANHRLLHWFEVLSLTGYFIRVAAGALNDANLKIAAVDSDLSSFLWAAYRLASVFAYPISQSAPHVYLSAISLWKGESRVADHYSKSHPIVQVHRYGRKAPAQCIKVLEGHSYWVYSVAFSPDRKRIASGSGDCTIRVWDADSGQIVSGPFKGHTKRVNSVVFSSDGKRVASGSNDCTIRVWDVDGGVLALGPLKGHTGQVRSVAFSPDGKRIASGSSDKTIRVWDADTGKAVSDPFEGHTDWVYTVVFSPNGKCIASGSDDKSIRVWDAESGKVVAGPFKGHSSVCSVDFSQDGTHIVSGSADRMIRVWDIFNKRLLGRPIKGHTDIVRSVMFSPDGKRIASGSDDSTICVWDADSGELVAGPFKGHVGLVRSVAFSPDGKRIASASNDWTIRIWDAESGTFAPDESQVHSGQVTSVAFSPNGKFIASGSDDHTIRVWDAESGVLVSGSFKGHSDLVLSVAFSPDGKRVASGSFDKTVCVWDAGSVELISDPFKGHTGPVQSVAFSPDGRLVASGSSDETICVWDVNSVKRVAGPFTGHADEIKSVSFSPDGKYIVSGSDDKTIRVWDVGSGELVSGPFVGHTGHICSVIYSPNGKCIASGSADQTVRVWNANSGELFSGPFECRGYEVNSVSFSPDGRYIASSSGKKLICVWDVDSGQLVLGPLEGHTEWVYSVAFSSDGGRLVSGSSDGTIHVWEVNRSELKPFAYDVKHTNISIRDRIDKEGIILNWTLSEDGWALGPGGELLAWIPEDMRLTLYRTRNTVIMGQGFSTKLDLAKSPVGEGWCEGFCLSYEAASSRR</sequence>
<dbReference type="PROSITE" id="PS50837">
    <property type="entry name" value="NACHT"/>
    <property type="match status" value="1"/>
</dbReference>
<feature type="repeat" description="WD" evidence="3">
    <location>
        <begin position="1101"/>
        <end position="1137"/>
    </location>
</feature>
<dbReference type="SMART" id="SM00320">
    <property type="entry name" value="WD40"/>
    <property type="match status" value="14"/>
</dbReference>
<dbReference type="InterPro" id="IPR027417">
    <property type="entry name" value="P-loop_NTPase"/>
</dbReference>
<dbReference type="PROSITE" id="PS00678">
    <property type="entry name" value="WD_REPEATS_1"/>
    <property type="match status" value="12"/>
</dbReference>
<reference evidence="5" key="1">
    <citation type="submission" date="2016-06" db="EMBL/GenBank/DDBJ databases">
        <title>Draft Genome sequence of the fungus Inonotus baumii.</title>
        <authorList>
            <person name="Zhu H."/>
            <person name="Lin W."/>
        </authorList>
    </citation>
    <scope>NUCLEOTIDE SEQUENCE</scope>
    <source>
        <strain evidence="5">821</strain>
    </source>
</reference>
<dbReference type="InterPro" id="IPR011047">
    <property type="entry name" value="Quinoprotein_ADH-like_sf"/>
</dbReference>
<feature type="repeat" description="WD" evidence="3">
    <location>
        <begin position="925"/>
        <end position="966"/>
    </location>
</feature>
<dbReference type="Pfam" id="PF24883">
    <property type="entry name" value="NPHP3_N"/>
    <property type="match status" value="1"/>
</dbReference>
<evidence type="ECO:0000259" key="4">
    <source>
        <dbReference type="PROSITE" id="PS50837"/>
    </source>
</evidence>
<feature type="domain" description="NACHT" evidence="4">
    <location>
        <begin position="397"/>
        <end position="541"/>
    </location>
</feature>
<dbReference type="Gene3D" id="3.40.50.300">
    <property type="entry name" value="P-loop containing nucleotide triphosphate hydrolases"/>
    <property type="match status" value="1"/>
</dbReference>
<feature type="repeat" description="WD" evidence="3">
    <location>
        <begin position="1440"/>
        <end position="1481"/>
    </location>
</feature>
<evidence type="ECO:0000256" key="2">
    <source>
        <dbReference type="ARBA" id="ARBA00022737"/>
    </source>
</evidence>
<dbReference type="InterPro" id="IPR015943">
    <property type="entry name" value="WD40/YVTN_repeat-like_dom_sf"/>
</dbReference>
<gene>
    <name evidence="5" type="ORF">A7U60_g7184</name>
</gene>
<dbReference type="InterPro" id="IPR020472">
    <property type="entry name" value="WD40_PAC1"/>
</dbReference>
<feature type="repeat" description="WD" evidence="3">
    <location>
        <begin position="1354"/>
        <end position="1395"/>
    </location>
</feature>
<dbReference type="InterPro" id="IPR050505">
    <property type="entry name" value="WDR55/POC1"/>
</dbReference>
<dbReference type="Gene3D" id="2.130.10.10">
    <property type="entry name" value="YVTN repeat-like/Quinoprotein amine dehydrogenase"/>
    <property type="match status" value="5"/>
</dbReference>
<dbReference type="SUPFAM" id="SSF52540">
    <property type="entry name" value="P-loop containing nucleoside triphosphate hydrolases"/>
    <property type="match status" value="1"/>
</dbReference>
<keyword evidence="6" id="KW-1185">Reference proteome</keyword>